<keyword evidence="5" id="KW-0597">Phosphoprotein</keyword>
<name>A0A9D2FTX9_9FIRM</name>
<evidence type="ECO:0000256" key="2">
    <source>
        <dbReference type="ARBA" id="ARBA00007381"/>
    </source>
</evidence>
<evidence type="ECO:0000256" key="13">
    <source>
        <dbReference type="RuleBase" id="RU003322"/>
    </source>
</evidence>
<feature type="region of interest" description="Disordered" evidence="14">
    <location>
        <begin position="571"/>
        <end position="608"/>
    </location>
</feature>
<protein>
    <recommendedName>
        <fullName evidence="3">Chaperone protein DnaK</fullName>
    </recommendedName>
    <alternativeName>
        <fullName evidence="4">Chaperone protein dnaK</fullName>
    </alternativeName>
    <alternativeName>
        <fullName evidence="12">HSP70</fullName>
    </alternativeName>
    <alternativeName>
        <fullName evidence="11">Heat shock 70 kDa protein</fullName>
    </alternativeName>
    <alternativeName>
        <fullName evidence="10">Heat shock protein 70</fullName>
    </alternativeName>
</protein>
<dbReference type="PANTHER" id="PTHR19375">
    <property type="entry name" value="HEAT SHOCK PROTEIN 70KDA"/>
    <property type="match status" value="1"/>
</dbReference>
<dbReference type="PRINTS" id="PR00301">
    <property type="entry name" value="HEATSHOCK70"/>
</dbReference>
<evidence type="ECO:0000256" key="5">
    <source>
        <dbReference type="ARBA" id="ARBA00022553"/>
    </source>
</evidence>
<dbReference type="FunFam" id="3.30.420.40:FF:000071">
    <property type="entry name" value="Molecular chaperone DnaK"/>
    <property type="match status" value="1"/>
</dbReference>
<dbReference type="PROSITE" id="PS00297">
    <property type="entry name" value="HSP70_1"/>
    <property type="match status" value="1"/>
</dbReference>
<evidence type="ECO:0000256" key="4">
    <source>
        <dbReference type="ARBA" id="ARBA00017249"/>
    </source>
</evidence>
<dbReference type="SUPFAM" id="SSF53067">
    <property type="entry name" value="Actin-like ATPase domain"/>
    <property type="match status" value="2"/>
</dbReference>
<evidence type="ECO:0000256" key="8">
    <source>
        <dbReference type="ARBA" id="ARBA00023016"/>
    </source>
</evidence>
<keyword evidence="6 13" id="KW-0547">Nucleotide-binding</keyword>
<dbReference type="Pfam" id="PF00012">
    <property type="entry name" value="HSP70"/>
    <property type="match status" value="1"/>
</dbReference>
<dbReference type="Gene3D" id="3.90.640.10">
    <property type="entry name" value="Actin, Chain A, domain 4"/>
    <property type="match status" value="1"/>
</dbReference>
<keyword evidence="9" id="KW-0143">Chaperone</keyword>
<feature type="compositionally biased region" description="Acidic residues" evidence="14">
    <location>
        <begin position="573"/>
        <end position="595"/>
    </location>
</feature>
<evidence type="ECO:0000256" key="10">
    <source>
        <dbReference type="ARBA" id="ARBA00030019"/>
    </source>
</evidence>
<dbReference type="GO" id="GO:0005524">
    <property type="term" value="F:ATP binding"/>
    <property type="evidence" value="ECO:0007669"/>
    <property type="project" value="UniProtKB-KW"/>
</dbReference>
<reference evidence="15" key="1">
    <citation type="journal article" date="2021" name="PeerJ">
        <title>Extensive microbial diversity within the chicken gut microbiome revealed by metagenomics and culture.</title>
        <authorList>
            <person name="Gilroy R."/>
            <person name="Ravi A."/>
            <person name="Getino M."/>
            <person name="Pursley I."/>
            <person name="Horton D.L."/>
            <person name="Alikhan N.F."/>
            <person name="Baker D."/>
            <person name="Gharbi K."/>
            <person name="Hall N."/>
            <person name="Watson M."/>
            <person name="Adriaenssens E.M."/>
            <person name="Foster-Nyarko E."/>
            <person name="Jarju S."/>
            <person name="Secka A."/>
            <person name="Antonio M."/>
            <person name="Oren A."/>
            <person name="Chaudhuri R.R."/>
            <person name="La Ragione R."/>
            <person name="Hildebrand F."/>
            <person name="Pallen M.J."/>
        </authorList>
    </citation>
    <scope>NUCLEOTIDE SEQUENCE</scope>
    <source>
        <strain evidence="15">1068</strain>
    </source>
</reference>
<comment type="similarity">
    <text evidence="2 13">Belongs to the heat shock protein 70 family.</text>
</comment>
<dbReference type="SUPFAM" id="SSF100920">
    <property type="entry name" value="Heat shock protein 70kD (HSP70), peptide-binding domain"/>
    <property type="match status" value="1"/>
</dbReference>
<organism evidence="15 16">
    <name type="scientific">Candidatus Blautia pullicola</name>
    <dbReference type="NCBI Taxonomy" id="2838498"/>
    <lineage>
        <taxon>Bacteria</taxon>
        <taxon>Bacillati</taxon>
        <taxon>Bacillota</taxon>
        <taxon>Clostridia</taxon>
        <taxon>Lachnospirales</taxon>
        <taxon>Lachnospiraceae</taxon>
        <taxon>Blautia</taxon>
    </lineage>
</organism>
<evidence type="ECO:0000256" key="1">
    <source>
        <dbReference type="ARBA" id="ARBA00002290"/>
    </source>
</evidence>
<reference evidence="15" key="2">
    <citation type="submission" date="2021-04" db="EMBL/GenBank/DDBJ databases">
        <authorList>
            <person name="Gilroy R."/>
        </authorList>
    </citation>
    <scope>NUCLEOTIDE SEQUENCE</scope>
    <source>
        <strain evidence="15">1068</strain>
    </source>
</reference>
<comment type="caution">
    <text evidence="15">The sequence shown here is derived from an EMBL/GenBank/DDBJ whole genome shotgun (WGS) entry which is preliminary data.</text>
</comment>
<evidence type="ECO:0000313" key="15">
    <source>
        <dbReference type="EMBL" id="HIZ66780.1"/>
    </source>
</evidence>
<comment type="function">
    <text evidence="1">Acts as a chaperone.</text>
</comment>
<keyword evidence="8" id="KW-0346">Stress response</keyword>
<dbReference type="PROSITE" id="PS01036">
    <property type="entry name" value="HSP70_3"/>
    <property type="match status" value="1"/>
</dbReference>
<dbReference type="AlphaFoldDB" id="A0A9D2FTX9"/>
<sequence length="608" mass="68709">MSYLLGIDLGTTNSLGCVYRDGQVCLIPNQYGSYLTPSVVSADEQGEILVGEIARERLITHPERTISSFKRFMGEDKKIVLGEKCFTPEELSSFVIRSIVEDGERFLGEKIEEVIISVPAYFHDQQRYATKKAGLLAGVSVKRLINEPSAAAMASYMDNGEEELSLVFDFGGGTLDVSIVDCFENVVEIDAVSGDNHLGGDDFHEVMVDSFLREHGISRDSISGKELAVLRRQAELCKRALTSQEQAQMEAWIQGTDYVSQYTNKRLLQESSTIFYKIRQVLNAAMKSAQINPEQISKIILAGGSSCMPIVRSYVTHLFQREPEFHIRSDEMIVRGLGYLCGVKAREASIRDYVLTDICPFSLGNSVLNESDPENPYFSPVIPRNSVLPCSRVHRYYTARDGQKQVEISVLQGEHPYARDNRELARYTIPVPAGTAGKEAVDVRFTYDIDGILIADIQVVSTGQTFTKVVSQTMDDKELERRMAELEKLKLHPRNMNENKLLISRLQTLYEEASPEGKAYLGNMLRVFESVLEEQDPRKIKRYRNAISESIANMSPGEFFDEEAFWAVYQDFQDSEEGQEQDGDGEGEDKEEESQDRDFMEYEKKWIN</sequence>
<evidence type="ECO:0000256" key="6">
    <source>
        <dbReference type="ARBA" id="ARBA00022741"/>
    </source>
</evidence>
<dbReference type="InterPro" id="IPR013126">
    <property type="entry name" value="Hsp_70_fam"/>
</dbReference>
<dbReference type="Gene3D" id="2.60.34.10">
    <property type="entry name" value="Substrate Binding Domain Of DNAk, Chain A, domain 1"/>
    <property type="match status" value="1"/>
</dbReference>
<dbReference type="InterPro" id="IPR029047">
    <property type="entry name" value="HSP70_peptide-bd_sf"/>
</dbReference>
<evidence type="ECO:0000256" key="14">
    <source>
        <dbReference type="SAM" id="MobiDB-lite"/>
    </source>
</evidence>
<feature type="compositionally biased region" description="Basic and acidic residues" evidence="14">
    <location>
        <begin position="596"/>
        <end position="608"/>
    </location>
</feature>
<evidence type="ECO:0000256" key="12">
    <source>
        <dbReference type="ARBA" id="ARBA00033103"/>
    </source>
</evidence>
<evidence type="ECO:0000256" key="11">
    <source>
        <dbReference type="ARBA" id="ARBA00030945"/>
    </source>
</evidence>
<proteinExistence type="inferred from homology"/>
<dbReference type="GO" id="GO:0140662">
    <property type="term" value="F:ATP-dependent protein folding chaperone"/>
    <property type="evidence" value="ECO:0007669"/>
    <property type="project" value="InterPro"/>
</dbReference>
<dbReference type="PROSITE" id="PS00329">
    <property type="entry name" value="HSP70_2"/>
    <property type="match status" value="1"/>
</dbReference>
<evidence type="ECO:0000313" key="16">
    <source>
        <dbReference type="Proteomes" id="UP000824056"/>
    </source>
</evidence>
<evidence type="ECO:0000256" key="7">
    <source>
        <dbReference type="ARBA" id="ARBA00022840"/>
    </source>
</evidence>
<dbReference type="InterPro" id="IPR043129">
    <property type="entry name" value="ATPase_NBD"/>
</dbReference>
<dbReference type="Proteomes" id="UP000824056">
    <property type="component" value="Unassembled WGS sequence"/>
</dbReference>
<evidence type="ECO:0000256" key="3">
    <source>
        <dbReference type="ARBA" id="ARBA00014415"/>
    </source>
</evidence>
<dbReference type="EMBL" id="DXBG01000302">
    <property type="protein sequence ID" value="HIZ66780.1"/>
    <property type="molecule type" value="Genomic_DNA"/>
</dbReference>
<accession>A0A9D2FTX9</accession>
<dbReference type="Gene3D" id="3.30.420.40">
    <property type="match status" value="2"/>
</dbReference>
<keyword evidence="7 13" id="KW-0067">ATP-binding</keyword>
<dbReference type="InterPro" id="IPR018181">
    <property type="entry name" value="Heat_shock_70_CS"/>
</dbReference>
<gene>
    <name evidence="15" type="ORF">H9809_12940</name>
</gene>
<evidence type="ECO:0000256" key="9">
    <source>
        <dbReference type="ARBA" id="ARBA00023186"/>
    </source>
</evidence>